<dbReference type="InterPro" id="IPR020843">
    <property type="entry name" value="ER"/>
</dbReference>
<dbReference type="InterPro" id="IPR011032">
    <property type="entry name" value="GroES-like_sf"/>
</dbReference>
<dbReference type="InterPro" id="IPR013149">
    <property type="entry name" value="ADH-like_C"/>
</dbReference>
<reference evidence="3 5" key="2">
    <citation type="submission" date="2016-10" db="EMBL/GenBank/DDBJ databases">
        <authorList>
            <person name="de Groot N.N."/>
        </authorList>
    </citation>
    <scope>NUCLEOTIDE SEQUENCE [LARGE SCALE GENOMIC DNA]</scope>
    <source>
        <strain evidence="3 5">DSM 2895</strain>
    </source>
</reference>
<dbReference type="InterPro" id="IPR036291">
    <property type="entry name" value="NAD(P)-bd_dom_sf"/>
</dbReference>
<dbReference type="PATRIC" id="fig|47500.8.peg.5744"/>
<dbReference type="GeneID" id="42306756"/>
<dbReference type="Gene3D" id="3.90.180.10">
    <property type="entry name" value="Medium-chain alcohol dehydrogenases, catalytic domain"/>
    <property type="match status" value="1"/>
</dbReference>
<dbReference type="EMBL" id="LGUG01000004">
    <property type="protein sequence ID" value="KON96830.1"/>
    <property type="molecule type" value="Genomic_DNA"/>
</dbReference>
<dbReference type="Gene3D" id="3.40.50.720">
    <property type="entry name" value="NAD(P)-binding Rossmann-like Domain"/>
    <property type="match status" value="1"/>
</dbReference>
<dbReference type="STRING" id="47500.AF333_16420"/>
<protein>
    <submittedName>
        <fullName evidence="2 3">Alcohol dehydrogenase</fullName>
    </submittedName>
</protein>
<dbReference type="InterPro" id="IPR052711">
    <property type="entry name" value="Zinc_ADH-like"/>
</dbReference>
<gene>
    <name evidence="2" type="ORF">AF333_16420</name>
    <name evidence="3" type="ORF">SAMN04487909_12176</name>
</gene>
<dbReference type="InterPro" id="IPR013154">
    <property type="entry name" value="ADH-like_N"/>
</dbReference>
<feature type="domain" description="Enoyl reductase (ER)" evidence="1">
    <location>
        <begin position="10"/>
        <end position="327"/>
    </location>
</feature>
<evidence type="ECO:0000313" key="4">
    <source>
        <dbReference type="Proteomes" id="UP000037269"/>
    </source>
</evidence>
<evidence type="ECO:0000259" key="1">
    <source>
        <dbReference type="SMART" id="SM00829"/>
    </source>
</evidence>
<dbReference type="GO" id="GO:0016491">
    <property type="term" value="F:oxidoreductase activity"/>
    <property type="evidence" value="ECO:0007669"/>
    <property type="project" value="InterPro"/>
</dbReference>
<dbReference type="RefSeq" id="WP_043065273.1">
    <property type="nucleotide sequence ID" value="NZ_BJOA01000069.1"/>
</dbReference>
<name>A0A0D1WFG1_ANEMI</name>
<dbReference type="OrthoDB" id="9792162at2"/>
<dbReference type="PANTHER" id="PTHR45033:SF3">
    <property type="entry name" value="DEHYDROGENASE, PUTATIVE (AFU_ORTHOLOGUE AFUA_2G13270)-RELATED"/>
    <property type="match status" value="1"/>
</dbReference>
<dbReference type="Pfam" id="PF00107">
    <property type="entry name" value="ADH_zinc_N"/>
    <property type="match status" value="1"/>
</dbReference>
<evidence type="ECO:0000313" key="3">
    <source>
        <dbReference type="EMBL" id="SDJ58719.1"/>
    </source>
</evidence>
<sequence length="329" mass="35967">MKAVIHYGVSGINGISIQNVKKDKPKPGNVQVRIKAAGLNHRDLFLMKERKEDLDKPVIPGSDGAGIVEAVGDGVQHIQVGDEVIINPTLNWMHASNVPENLEILGIPTDGTFAESAIIPAENVEKKPSFLSWEEAGVLPLAALTAFRALFTRGQVRKGEHVLIPGIGGGVATYALTMAKAIGAKVTVTSRSEEKLKHALEMGADNAIYSNSDWNKSLKGELVDLIIDSIGPAVFPKFLSVLRPGGRIVQFGRTTGDQVEISLSLFFRNQFSFLATSMGSKEEFKDMLHFIEEHRIRPVIDQVYPLDKAVQAFKRMEEGNQFGNICLKI</sequence>
<reference evidence="2 4" key="1">
    <citation type="submission" date="2015-07" db="EMBL/GenBank/DDBJ databases">
        <title>Fjat-14205 dsm 2895.</title>
        <authorList>
            <person name="Liu B."/>
            <person name="Wang J."/>
            <person name="Zhu Y."/>
            <person name="Liu G."/>
            <person name="Chen Q."/>
            <person name="Chen Z."/>
            <person name="Lan J."/>
            <person name="Che J."/>
            <person name="Ge C."/>
            <person name="Shi H."/>
            <person name="Pan Z."/>
            <person name="Liu X."/>
        </authorList>
    </citation>
    <scope>NUCLEOTIDE SEQUENCE [LARGE SCALE GENOMIC DNA]</scope>
    <source>
        <strain evidence="2 4">DSM 2895</strain>
    </source>
</reference>
<evidence type="ECO:0000313" key="2">
    <source>
        <dbReference type="EMBL" id="KON96830.1"/>
    </source>
</evidence>
<dbReference type="PANTHER" id="PTHR45033">
    <property type="match status" value="1"/>
</dbReference>
<dbReference type="Proteomes" id="UP000182836">
    <property type="component" value="Unassembled WGS sequence"/>
</dbReference>
<dbReference type="Proteomes" id="UP000037269">
    <property type="component" value="Unassembled WGS sequence"/>
</dbReference>
<dbReference type="AlphaFoldDB" id="A0A0D1WFG1"/>
<keyword evidence="4" id="KW-1185">Reference proteome</keyword>
<organism evidence="2 4">
    <name type="scientific">Aneurinibacillus migulanus</name>
    <name type="common">Bacillus migulanus</name>
    <dbReference type="NCBI Taxonomy" id="47500"/>
    <lineage>
        <taxon>Bacteria</taxon>
        <taxon>Bacillati</taxon>
        <taxon>Bacillota</taxon>
        <taxon>Bacilli</taxon>
        <taxon>Bacillales</taxon>
        <taxon>Paenibacillaceae</taxon>
        <taxon>Aneurinibacillus group</taxon>
        <taxon>Aneurinibacillus</taxon>
    </lineage>
</organism>
<dbReference type="Pfam" id="PF08240">
    <property type="entry name" value="ADH_N"/>
    <property type="match status" value="1"/>
</dbReference>
<evidence type="ECO:0000313" key="5">
    <source>
        <dbReference type="Proteomes" id="UP000182836"/>
    </source>
</evidence>
<proteinExistence type="predicted"/>
<dbReference type="SUPFAM" id="SSF50129">
    <property type="entry name" value="GroES-like"/>
    <property type="match status" value="1"/>
</dbReference>
<dbReference type="SUPFAM" id="SSF51735">
    <property type="entry name" value="NAD(P)-binding Rossmann-fold domains"/>
    <property type="match status" value="1"/>
</dbReference>
<accession>A0A0D1WFG1</accession>
<dbReference type="EMBL" id="FNED01000021">
    <property type="protein sequence ID" value="SDJ58719.1"/>
    <property type="molecule type" value="Genomic_DNA"/>
</dbReference>
<dbReference type="SMART" id="SM00829">
    <property type="entry name" value="PKS_ER"/>
    <property type="match status" value="1"/>
</dbReference>